<reference evidence="2 3" key="1">
    <citation type="journal article" date="2019" name="Environ. Microbiol.">
        <title>An active ?-lactamase is a part of an orchestrated cell wall stress resistance network of Bacillus subtilis and related rhizosphere species.</title>
        <authorList>
            <person name="Bucher T."/>
            <person name="Keren-Paz A."/>
            <person name="Hausser J."/>
            <person name="Olender T."/>
            <person name="Cytryn E."/>
            <person name="Kolodkin-Gal I."/>
        </authorList>
    </citation>
    <scope>NUCLEOTIDE SEQUENCE [LARGE SCALE GENOMIC DNA]</scope>
    <source>
        <strain evidence="2 3">I5</strain>
    </source>
</reference>
<feature type="domain" description="Mur ligase central" evidence="1">
    <location>
        <begin position="33"/>
        <end position="112"/>
    </location>
</feature>
<sequence>NKSKYISNTEGSNLLEGITSAFMKKCNIRGKIQGVKIAVLEVDELTMTEVLKQIQPQLIVVTNIFRDQLDRYGEINTLISKVQTAIHSSDASLLLNGDDPYSRHFTKEKNKTRTIGVPF</sequence>
<gene>
    <name evidence="2" type="ORF">FC699_34030</name>
</gene>
<comment type="caution">
    <text evidence="2">The sequence shown here is derived from an EMBL/GenBank/DDBJ whole genome shotgun (WGS) entry which is preliminary data.</text>
</comment>
<evidence type="ECO:0000313" key="3">
    <source>
        <dbReference type="Proteomes" id="UP000305222"/>
    </source>
</evidence>
<name>A0A4U3A3G5_9BACI</name>
<dbReference type="AlphaFoldDB" id="A0A4U3A3G5"/>
<proteinExistence type="predicted"/>
<evidence type="ECO:0000259" key="1">
    <source>
        <dbReference type="Pfam" id="PF08245"/>
    </source>
</evidence>
<dbReference type="Gene3D" id="3.40.1190.10">
    <property type="entry name" value="Mur-like, catalytic domain"/>
    <property type="match status" value="1"/>
</dbReference>
<dbReference type="GO" id="GO:0016881">
    <property type="term" value="F:acid-amino acid ligase activity"/>
    <property type="evidence" value="ECO:0007669"/>
    <property type="project" value="InterPro"/>
</dbReference>
<dbReference type="EMBL" id="SZON01003209">
    <property type="protein sequence ID" value="TKI81311.1"/>
    <property type="molecule type" value="Genomic_DNA"/>
</dbReference>
<dbReference type="GO" id="GO:0005524">
    <property type="term" value="F:ATP binding"/>
    <property type="evidence" value="ECO:0007669"/>
    <property type="project" value="InterPro"/>
</dbReference>
<dbReference type="SUPFAM" id="SSF53623">
    <property type="entry name" value="MurD-like peptide ligases, catalytic domain"/>
    <property type="match status" value="1"/>
</dbReference>
<dbReference type="InterPro" id="IPR036565">
    <property type="entry name" value="Mur-like_cat_sf"/>
</dbReference>
<accession>A0A4U3A3G5</accession>
<evidence type="ECO:0000313" key="2">
    <source>
        <dbReference type="EMBL" id="TKI81311.1"/>
    </source>
</evidence>
<feature type="non-terminal residue" evidence="2">
    <location>
        <position position="119"/>
    </location>
</feature>
<dbReference type="InterPro" id="IPR013221">
    <property type="entry name" value="Mur_ligase_cen"/>
</dbReference>
<feature type="non-terminal residue" evidence="2">
    <location>
        <position position="1"/>
    </location>
</feature>
<organism evidence="2 3">
    <name type="scientific">Bacillus wiedmannii</name>
    <dbReference type="NCBI Taxonomy" id="1890302"/>
    <lineage>
        <taxon>Bacteria</taxon>
        <taxon>Bacillati</taxon>
        <taxon>Bacillota</taxon>
        <taxon>Bacilli</taxon>
        <taxon>Bacillales</taxon>
        <taxon>Bacillaceae</taxon>
        <taxon>Bacillus</taxon>
        <taxon>Bacillus cereus group</taxon>
    </lineage>
</organism>
<dbReference type="Pfam" id="PF08245">
    <property type="entry name" value="Mur_ligase_M"/>
    <property type="match status" value="1"/>
</dbReference>
<dbReference type="Proteomes" id="UP000305222">
    <property type="component" value="Unassembled WGS sequence"/>
</dbReference>
<protein>
    <submittedName>
        <fullName evidence="2">DUF1727 domain-containing protein</fullName>
    </submittedName>
</protein>